<sequence length="273" mass="30960">MGCFPSKRPKKFRGKRRNNKMTIHKVEKKSLAKVNEPKQKCETLASRTSSMLKTVDSPIVQTINNLEYSSSKSVNQPVKIDGWTSAIKSSIKYSNMQTSEMDNAVTQSKPSILSNEGISLGEEANLFHTNIDIDKNSKEFNEASIGSLPFTINVPNQIKTLSEQEDNKISTSNDQQHLSRRHSSRLNHAFMDLMTPANSANNKKSIKCIIEEKYKRTSKHNDSLAIIVNQILNQNRWKRSQSRNALNRKEKIKLVYNIDEGLVPVNEPNSIDE</sequence>
<organism evidence="1 2">
    <name type="scientific">Blomia tropicalis</name>
    <name type="common">Mite</name>
    <dbReference type="NCBI Taxonomy" id="40697"/>
    <lineage>
        <taxon>Eukaryota</taxon>
        <taxon>Metazoa</taxon>
        <taxon>Ecdysozoa</taxon>
        <taxon>Arthropoda</taxon>
        <taxon>Chelicerata</taxon>
        <taxon>Arachnida</taxon>
        <taxon>Acari</taxon>
        <taxon>Acariformes</taxon>
        <taxon>Sarcoptiformes</taxon>
        <taxon>Astigmata</taxon>
        <taxon>Glycyphagoidea</taxon>
        <taxon>Echimyopodidae</taxon>
        <taxon>Blomia</taxon>
    </lineage>
</organism>
<dbReference type="EMBL" id="JAPWDV010000001">
    <property type="protein sequence ID" value="KAJ6224615.1"/>
    <property type="molecule type" value="Genomic_DNA"/>
</dbReference>
<evidence type="ECO:0000313" key="1">
    <source>
        <dbReference type="EMBL" id="KAJ6224615.1"/>
    </source>
</evidence>
<evidence type="ECO:0000313" key="2">
    <source>
        <dbReference type="Proteomes" id="UP001142055"/>
    </source>
</evidence>
<name>A0A9Q0MJ30_BLOTA</name>
<proteinExistence type="predicted"/>
<gene>
    <name evidence="1" type="ORF">RDWZM_003160</name>
</gene>
<dbReference type="AlphaFoldDB" id="A0A9Q0MJ30"/>
<keyword evidence="2" id="KW-1185">Reference proteome</keyword>
<dbReference type="Proteomes" id="UP001142055">
    <property type="component" value="Chromosome 1"/>
</dbReference>
<comment type="caution">
    <text evidence="1">The sequence shown here is derived from an EMBL/GenBank/DDBJ whole genome shotgun (WGS) entry which is preliminary data.</text>
</comment>
<reference evidence="1" key="1">
    <citation type="submission" date="2022-12" db="EMBL/GenBank/DDBJ databases">
        <title>Genome assemblies of Blomia tropicalis.</title>
        <authorList>
            <person name="Cui Y."/>
        </authorList>
    </citation>
    <scope>NUCLEOTIDE SEQUENCE</scope>
    <source>
        <tissue evidence="1">Adult mites</tissue>
    </source>
</reference>
<protein>
    <submittedName>
        <fullName evidence="1">Uncharacterized protein</fullName>
    </submittedName>
</protein>
<accession>A0A9Q0MJ30</accession>